<feature type="transmembrane region" description="Helical" evidence="2">
    <location>
        <begin position="182"/>
        <end position="199"/>
    </location>
</feature>
<feature type="transmembrane region" description="Helical" evidence="2">
    <location>
        <begin position="230"/>
        <end position="247"/>
    </location>
</feature>
<feature type="region of interest" description="Disordered" evidence="1">
    <location>
        <begin position="1"/>
        <end position="22"/>
    </location>
</feature>
<feature type="transmembrane region" description="Helical" evidence="2">
    <location>
        <begin position="94"/>
        <end position="111"/>
    </location>
</feature>
<feature type="transmembrane region" description="Helical" evidence="2">
    <location>
        <begin position="282"/>
        <end position="303"/>
    </location>
</feature>
<dbReference type="EMBL" id="LZSF01000248">
    <property type="protein sequence ID" value="OBA79778.1"/>
    <property type="molecule type" value="Genomic_DNA"/>
</dbReference>
<accession>A0A1A0M4J1</accession>
<evidence type="ECO:0000313" key="4">
    <source>
        <dbReference type="Proteomes" id="UP000093962"/>
    </source>
</evidence>
<sequence length="441" mass="48487">MSTTTGDADTLAPTDPDETSAPEWTDAQKLAFRLLFTIGGGILILSVYGNLGLSLLMAPLLQGLANLGSFVTRGEGAHLNINGGADSMAEWCLHLGWILVALLITAVWTALDRQRPNYRSLAALLLVFARFGLAVSMLLYGLAKLIPTQMAYMMLPGYQIQMVGDVSMMNTLWGFMGASDPYSMATGLVEFVAGVLLLWRRTWLLGALIAIVAMGQVFLLNLFYDVPVKLVSGALLFIAVAITTPYWQSLARTVFQRGTSEPVVLWPASGSGRRWLRRTGTVAKFTIAGVVTVLVATFGVVTYQQIRHRESDIDGVWRATSFTVEGQQATLQQTSPAPWTNVAIADRVGDYTSFVTQVPAGYVTVYQFEIRGDRLEIKKHESDPPTVLNFRLDGPDRLMLTGTVDGKHIEGDYQRRHMQRSESHFRLIQPETENGPASRLP</sequence>
<evidence type="ECO:0000256" key="2">
    <source>
        <dbReference type="SAM" id="Phobius"/>
    </source>
</evidence>
<evidence type="ECO:0000313" key="3">
    <source>
        <dbReference type="EMBL" id="OBA79778.1"/>
    </source>
</evidence>
<keyword evidence="2" id="KW-1133">Transmembrane helix</keyword>
<evidence type="ECO:0008006" key="5">
    <source>
        <dbReference type="Google" id="ProtNLM"/>
    </source>
</evidence>
<dbReference type="AlphaFoldDB" id="A0A1A0M4J1"/>
<reference evidence="3 4" key="1">
    <citation type="submission" date="2016-06" db="EMBL/GenBank/DDBJ databases">
        <authorList>
            <person name="Kjaerup R.B."/>
            <person name="Dalgaard T.S."/>
            <person name="Juul-Madsen H.R."/>
        </authorList>
    </citation>
    <scope>NUCLEOTIDE SEQUENCE [LARGE SCALE GENOMIC DNA]</scope>
    <source>
        <strain evidence="3 4">1199456.5</strain>
    </source>
</reference>
<dbReference type="Proteomes" id="UP000093962">
    <property type="component" value="Unassembled WGS sequence"/>
</dbReference>
<proteinExistence type="predicted"/>
<feature type="transmembrane region" description="Helical" evidence="2">
    <location>
        <begin position="30"/>
        <end position="51"/>
    </location>
</feature>
<evidence type="ECO:0000256" key="1">
    <source>
        <dbReference type="SAM" id="MobiDB-lite"/>
    </source>
</evidence>
<keyword evidence="2" id="KW-0812">Transmembrane</keyword>
<gene>
    <name evidence="3" type="ORF">A5642_03580</name>
</gene>
<feature type="region of interest" description="Disordered" evidence="1">
    <location>
        <begin position="417"/>
        <end position="441"/>
    </location>
</feature>
<organism evidence="3 4">
    <name type="scientific">Mycolicibacterium mucogenicum</name>
    <name type="common">Mycobacterium mucogenicum</name>
    <dbReference type="NCBI Taxonomy" id="56689"/>
    <lineage>
        <taxon>Bacteria</taxon>
        <taxon>Bacillati</taxon>
        <taxon>Actinomycetota</taxon>
        <taxon>Actinomycetes</taxon>
        <taxon>Mycobacteriales</taxon>
        <taxon>Mycobacteriaceae</taxon>
        <taxon>Mycolicibacterium</taxon>
    </lineage>
</organism>
<feature type="transmembrane region" description="Helical" evidence="2">
    <location>
        <begin position="204"/>
        <end position="224"/>
    </location>
</feature>
<name>A0A1A0M4J1_MYCMU</name>
<dbReference type="OrthoDB" id="102112at2"/>
<keyword evidence="2" id="KW-0472">Membrane</keyword>
<protein>
    <recommendedName>
        <fullName evidence="5">DoxX family protein</fullName>
    </recommendedName>
</protein>
<dbReference type="RefSeq" id="WP_064860513.1">
    <property type="nucleotide sequence ID" value="NZ_LZSF01000248.1"/>
</dbReference>
<comment type="caution">
    <text evidence="3">The sequence shown here is derived from an EMBL/GenBank/DDBJ whole genome shotgun (WGS) entry which is preliminary data.</text>
</comment>
<feature type="transmembrane region" description="Helical" evidence="2">
    <location>
        <begin position="123"/>
        <end position="143"/>
    </location>
</feature>